<evidence type="ECO:0000313" key="1">
    <source>
        <dbReference type="EMBL" id="MDP9843085.1"/>
    </source>
</evidence>
<reference evidence="1 2" key="1">
    <citation type="submission" date="2023-07" db="EMBL/GenBank/DDBJ databases">
        <title>Sequencing the genomes of 1000 actinobacteria strains.</title>
        <authorList>
            <person name="Klenk H.-P."/>
        </authorList>
    </citation>
    <scope>NUCLEOTIDE SEQUENCE [LARGE SCALE GENOMIC DNA]</scope>
    <source>
        <strain evidence="1 2">DSM 46740</strain>
    </source>
</reference>
<name>A0ABT9Q8K8_9ACTN</name>
<accession>A0ABT9Q8K8</accession>
<comment type="caution">
    <text evidence="1">The sequence shown here is derived from an EMBL/GenBank/DDBJ whole genome shotgun (WGS) entry which is preliminary data.</text>
</comment>
<evidence type="ECO:0000313" key="2">
    <source>
        <dbReference type="Proteomes" id="UP001225356"/>
    </source>
</evidence>
<proteinExistence type="predicted"/>
<dbReference type="RefSeq" id="WP_307557049.1">
    <property type="nucleotide sequence ID" value="NZ_JAUSQU010000001.1"/>
</dbReference>
<organism evidence="1 2">
    <name type="scientific">Streptosporangium lutulentum</name>
    <dbReference type="NCBI Taxonomy" id="1461250"/>
    <lineage>
        <taxon>Bacteria</taxon>
        <taxon>Bacillati</taxon>
        <taxon>Actinomycetota</taxon>
        <taxon>Actinomycetes</taxon>
        <taxon>Streptosporangiales</taxon>
        <taxon>Streptosporangiaceae</taxon>
        <taxon>Streptosporangium</taxon>
    </lineage>
</organism>
<sequence>MQTRDPERDRTTPACATAAGEWRSRRADPYEAFIRDRLGDDETLVAGIADRIRSQR</sequence>
<gene>
    <name evidence="1" type="ORF">J2853_002296</name>
</gene>
<dbReference type="EMBL" id="JAUSQU010000001">
    <property type="protein sequence ID" value="MDP9843085.1"/>
    <property type="molecule type" value="Genomic_DNA"/>
</dbReference>
<dbReference type="Proteomes" id="UP001225356">
    <property type="component" value="Unassembled WGS sequence"/>
</dbReference>
<keyword evidence="2" id="KW-1185">Reference proteome</keyword>
<protein>
    <submittedName>
        <fullName evidence="1">Uncharacterized protein</fullName>
    </submittedName>
</protein>